<dbReference type="GO" id="GO:0003677">
    <property type="term" value="F:DNA binding"/>
    <property type="evidence" value="ECO:0007669"/>
    <property type="project" value="InterPro"/>
</dbReference>
<reference evidence="3 4" key="1">
    <citation type="submission" date="2018-05" db="EMBL/GenBank/DDBJ databases">
        <title>Genetic diversity of glacier-inhabiting Cryobacterium bacteria in China and description of Cryobacterium mengkeensis sp. nov. and Arthrobacter glacialis sp. nov.</title>
        <authorList>
            <person name="Liu Q."/>
            <person name="Xin Y.-H."/>
        </authorList>
    </citation>
    <scope>NUCLEOTIDE SEQUENCE [LARGE SCALE GENOMIC DNA]</scope>
    <source>
        <strain evidence="3 4">LI2</strain>
    </source>
</reference>
<dbReference type="Gene3D" id="1.10.443.10">
    <property type="entry name" value="Intergrase catalytic core"/>
    <property type="match status" value="1"/>
</dbReference>
<dbReference type="InterPro" id="IPR002104">
    <property type="entry name" value="Integrase_catalytic"/>
</dbReference>
<dbReference type="EMBL" id="QJVD01000024">
    <property type="protein sequence ID" value="PYI65500.1"/>
    <property type="molecule type" value="Genomic_DNA"/>
</dbReference>
<dbReference type="Pfam" id="PF00589">
    <property type="entry name" value="Phage_integrase"/>
    <property type="match status" value="1"/>
</dbReference>
<organism evidence="3 4">
    <name type="scientific">Arthrobacter livingstonensis</name>
    <dbReference type="NCBI Taxonomy" id="670078"/>
    <lineage>
        <taxon>Bacteria</taxon>
        <taxon>Bacillati</taxon>
        <taxon>Actinomycetota</taxon>
        <taxon>Actinomycetes</taxon>
        <taxon>Micrococcales</taxon>
        <taxon>Micrococcaceae</taxon>
        <taxon>Arthrobacter</taxon>
    </lineage>
</organism>
<dbReference type="AlphaFoldDB" id="A0A2V5LGD2"/>
<dbReference type="RefSeq" id="WP_110502422.1">
    <property type="nucleotide sequence ID" value="NZ_QJVD01000024.1"/>
</dbReference>
<evidence type="ECO:0000313" key="3">
    <source>
        <dbReference type="EMBL" id="PYI65500.1"/>
    </source>
</evidence>
<gene>
    <name evidence="3" type="ORF">CVV68_18205</name>
</gene>
<evidence type="ECO:0000256" key="1">
    <source>
        <dbReference type="ARBA" id="ARBA00023172"/>
    </source>
</evidence>
<accession>A0A2V5LGD2</accession>
<dbReference type="SUPFAM" id="SSF56349">
    <property type="entry name" value="DNA breaking-rejoining enzymes"/>
    <property type="match status" value="1"/>
</dbReference>
<name>A0A2V5LGD2_9MICC</name>
<feature type="domain" description="Tyr recombinase" evidence="2">
    <location>
        <begin position="68"/>
        <end position="104"/>
    </location>
</feature>
<dbReference type="GO" id="GO:0015074">
    <property type="term" value="P:DNA integration"/>
    <property type="evidence" value="ECO:0007669"/>
    <property type="project" value="InterPro"/>
</dbReference>
<evidence type="ECO:0000259" key="2">
    <source>
        <dbReference type="Pfam" id="PF00589"/>
    </source>
</evidence>
<dbReference type="GO" id="GO:0006310">
    <property type="term" value="P:DNA recombination"/>
    <property type="evidence" value="ECO:0007669"/>
    <property type="project" value="UniProtKB-KW"/>
</dbReference>
<comment type="caution">
    <text evidence="3">The sequence shown here is derived from an EMBL/GenBank/DDBJ whole genome shotgun (WGS) entry which is preliminary data.</text>
</comment>
<dbReference type="InterPro" id="IPR011010">
    <property type="entry name" value="DNA_brk_join_enz"/>
</dbReference>
<proteinExistence type="predicted"/>
<evidence type="ECO:0000313" key="4">
    <source>
        <dbReference type="Proteomes" id="UP000247832"/>
    </source>
</evidence>
<dbReference type="Proteomes" id="UP000247832">
    <property type="component" value="Unassembled WGS sequence"/>
</dbReference>
<dbReference type="OrthoDB" id="9801717at2"/>
<sequence length="137" mass="15131">MRYSHWPQPLVIDPFTIIDGTPHPGRFALPSRHQSAVDADTHTGYPANTNWRRARVVCRLCGIPHNGHTTAMNLLHAGVDITVIALWLGHEQTSTTDIYLHADMATKNAALEKTRPPEVIPGNYIPGPDILTWLAGL</sequence>
<keyword evidence="1" id="KW-0233">DNA recombination</keyword>
<dbReference type="InterPro" id="IPR013762">
    <property type="entry name" value="Integrase-like_cat_sf"/>
</dbReference>
<keyword evidence="4" id="KW-1185">Reference proteome</keyword>
<protein>
    <recommendedName>
        <fullName evidence="2">Tyr recombinase domain-containing protein</fullName>
    </recommendedName>
</protein>